<keyword evidence="2" id="KW-0436">Ligase</keyword>
<feature type="domain" description="AMP-binding enzyme C-terminal" evidence="5">
    <location>
        <begin position="211"/>
        <end position="283"/>
    </location>
</feature>
<comment type="caution">
    <text evidence="6">The sequence shown here is derived from an EMBL/GenBank/DDBJ whole genome shotgun (WGS) entry which is preliminary data.</text>
</comment>
<evidence type="ECO:0000259" key="4">
    <source>
        <dbReference type="Pfam" id="PF00501"/>
    </source>
</evidence>
<dbReference type="InterPro" id="IPR000873">
    <property type="entry name" value="AMP-dep_synth/lig_dom"/>
</dbReference>
<dbReference type="PANTHER" id="PTHR43201:SF5">
    <property type="entry name" value="MEDIUM-CHAIN ACYL-COA LIGASE ACSF2, MITOCHONDRIAL"/>
    <property type="match status" value="1"/>
</dbReference>
<dbReference type="RefSeq" id="WP_035063065.1">
    <property type="nucleotide sequence ID" value="NZ_AXCZ01000338.1"/>
</dbReference>
<evidence type="ECO:0000313" key="7">
    <source>
        <dbReference type="Proteomes" id="UP000054314"/>
    </source>
</evidence>
<evidence type="ECO:0008006" key="8">
    <source>
        <dbReference type="Google" id="ProtNLM"/>
    </source>
</evidence>
<organism evidence="6 7">
    <name type="scientific">Cellulomonas bogoriensis 69B4 = DSM 16987</name>
    <dbReference type="NCBI Taxonomy" id="1386082"/>
    <lineage>
        <taxon>Bacteria</taxon>
        <taxon>Bacillati</taxon>
        <taxon>Actinomycetota</taxon>
        <taxon>Actinomycetes</taxon>
        <taxon>Micrococcales</taxon>
        <taxon>Cellulomonadaceae</taxon>
        <taxon>Cellulomonas</taxon>
    </lineage>
</organism>
<dbReference type="OrthoDB" id="5240965at2"/>
<dbReference type="Gene3D" id="3.40.50.12780">
    <property type="entry name" value="N-terminal domain of ligase-like"/>
    <property type="match status" value="1"/>
</dbReference>
<evidence type="ECO:0000313" key="6">
    <source>
        <dbReference type="EMBL" id="KGM08427.1"/>
    </source>
</evidence>
<dbReference type="Pfam" id="PF13193">
    <property type="entry name" value="AMP-binding_C"/>
    <property type="match status" value="1"/>
</dbReference>
<evidence type="ECO:0000256" key="1">
    <source>
        <dbReference type="ARBA" id="ARBA00006432"/>
    </source>
</evidence>
<dbReference type="EMBL" id="AXCZ01000338">
    <property type="protein sequence ID" value="KGM08427.1"/>
    <property type="molecule type" value="Genomic_DNA"/>
</dbReference>
<name>A0A0A0BL60_9CELL</name>
<keyword evidence="3" id="KW-0732">Signal</keyword>
<dbReference type="AlphaFoldDB" id="A0A0A0BL60"/>
<protein>
    <recommendedName>
        <fullName evidence="8">O-succinylbenzoate--CoA ligase</fullName>
    </recommendedName>
</protein>
<evidence type="ECO:0000256" key="3">
    <source>
        <dbReference type="SAM" id="SignalP"/>
    </source>
</evidence>
<dbReference type="PANTHER" id="PTHR43201">
    <property type="entry name" value="ACYL-COA SYNTHETASE"/>
    <property type="match status" value="1"/>
</dbReference>
<feature type="chain" id="PRO_5039431453" description="O-succinylbenzoate--CoA ligase" evidence="3">
    <location>
        <begin position="22"/>
        <end position="308"/>
    </location>
</feature>
<feature type="non-terminal residue" evidence="6">
    <location>
        <position position="1"/>
    </location>
</feature>
<evidence type="ECO:0000256" key="2">
    <source>
        <dbReference type="ARBA" id="ARBA00022598"/>
    </source>
</evidence>
<dbReference type="Pfam" id="PF00501">
    <property type="entry name" value="AMP-binding"/>
    <property type="match status" value="1"/>
</dbReference>
<dbReference type="InterPro" id="IPR045851">
    <property type="entry name" value="AMP-bd_C_sf"/>
</dbReference>
<dbReference type="GO" id="GO:0006631">
    <property type="term" value="P:fatty acid metabolic process"/>
    <property type="evidence" value="ECO:0007669"/>
    <property type="project" value="TreeGrafter"/>
</dbReference>
<feature type="domain" description="AMP-dependent synthetase/ligase" evidence="4">
    <location>
        <begin position="14"/>
        <end position="148"/>
    </location>
</feature>
<dbReference type="Gene3D" id="3.30.300.30">
    <property type="match status" value="1"/>
</dbReference>
<reference evidence="6 7" key="1">
    <citation type="submission" date="2013-08" db="EMBL/GenBank/DDBJ databases">
        <title>Genome sequencing of Cellulomonas bogoriensis 69B4.</title>
        <authorList>
            <person name="Chen F."/>
            <person name="Li Y."/>
            <person name="Wang G."/>
        </authorList>
    </citation>
    <scope>NUCLEOTIDE SEQUENCE [LARGE SCALE GENOMIC DNA]</scope>
    <source>
        <strain evidence="6 7">69B4</strain>
    </source>
</reference>
<feature type="signal peptide" evidence="3">
    <location>
        <begin position="1"/>
        <end position="21"/>
    </location>
</feature>
<evidence type="ECO:0000259" key="5">
    <source>
        <dbReference type="Pfam" id="PF13193"/>
    </source>
</evidence>
<dbReference type="SUPFAM" id="SSF56801">
    <property type="entry name" value="Acetyl-CoA synthetase-like"/>
    <property type="match status" value="1"/>
</dbReference>
<keyword evidence="7" id="KW-1185">Reference proteome</keyword>
<sequence>VLLPGSTASSLWSFAALHALAEGATVRTAPTSTGPAFARALTDTDVVHGVPRTVTDTLDVLEATGPGSVRTLVCGGAALPHGTRERATALGVSVVAYYGAVELSFVAVDVDGRGLRPFPQVEVDVRPVAGTGLGEVWVRSPWVADGYLAGVSGPMRRDGQGWVTVGDLADAPEPAGPGGVPGGVPGGSLVLRGRGDGAILTGAATVVPEDVECAVASVRGVRDVVVVGTPHPELGSVVTAVLRTDEHVTRTALVAATRDLLSPAQRPRRWVRVAQVPRTSSGKPARAVVAAALGEGAGSPDLVQVGWP</sequence>
<dbReference type="InterPro" id="IPR042099">
    <property type="entry name" value="ANL_N_sf"/>
</dbReference>
<comment type="similarity">
    <text evidence="1">Belongs to the ATP-dependent AMP-binding enzyme family.</text>
</comment>
<accession>A0A0A0BL60</accession>
<dbReference type="GO" id="GO:0031956">
    <property type="term" value="F:medium-chain fatty acid-CoA ligase activity"/>
    <property type="evidence" value="ECO:0007669"/>
    <property type="project" value="TreeGrafter"/>
</dbReference>
<gene>
    <name evidence="6" type="ORF">N869_11745</name>
</gene>
<proteinExistence type="inferred from homology"/>
<dbReference type="Proteomes" id="UP000054314">
    <property type="component" value="Unassembled WGS sequence"/>
</dbReference>
<dbReference type="InterPro" id="IPR025110">
    <property type="entry name" value="AMP-bd_C"/>
</dbReference>